<dbReference type="Pfam" id="PF00012">
    <property type="entry name" value="HSP70"/>
    <property type="match status" value="2"/>
</dbReference>
<dbReference type="InterPro" id="IPR029047">
    <property type="entry name" value="HSP70_peptide-bd_sf"/>
</dbReference>
<dbReference type="FunFam" id="3.90.640.10:FF:000002">
    <property type="entry name" value="Heat shock 70 kDa"/>
    <property type="match status" value="1"/>
</dbReference>
<dbReference type="PROSITE" id="PS01036">
    <property type="entry name" value="HSP70_3"/>
    <property type="match status" value="1"/>
</dbReference>
<dbReference type="GO" id="GO:0005524">
    <property type="term" value="F:ATP binding"/>
    <property type="evidence" value="ECO:0007669"/>
    <property type="project" value="UniProtKB-KW"/>
</dbReference>
<feature type="region of interest" description="Disordered" evidence="6">
    <location>
        <begin position="1151"/>
        <end position="1194"/>
    </location>
</feature>
<dbReference type="InterPro" id="IPR032675">
    <property type="entry name" value="LRR_dom_sf"/>
</dbReference>
<dbReference type="PROSITE" id="PS00297">
    <property type="entry name" value="HSP70_1"/>
    <property type="match status" value="1"/>
</dbReference>
<gene>
    <name evidence="7" type="primary">SSB1</name>
    <name evidence="7" type="ORF">LTR97_008181</name>
</gene>
<sequence length="1194" mass="131948">MADEIYDGAIGIDLGTTYSCVANYEGAGVEIIANEQGSFTTPSFVSFTSEERLIGEAAKNQAAMNPENTVFDAKRLIGRRFDDPTVKKDIESWPFKVIDDDNSPKIQVDYLGETKVFSPQEISAMVLGKMKEVAETKLGKKVQKAVITVPAYFNDNQRQATKDAGAISGLNVLRIINEPTAAAIAYGLGAGKSDKERNVMIYDLGGGTFDVSLLHIQGGVFTVKATAGDTHLGGQDFDTNLLEHFKKEFQRKTKKDISGDARALRRLRTACERAKRTLSNGTQTTIEIDSLFDGEDLNANITRARFEEINGKAFNGTMQPVEQVLKDAGIERSKVDEIVLVGGSTRIPRIQKLLSDFFNGKKLEKSINPDEAVAYGAAVQAGILSGKATSADTADMLLLDVVPLSLGVAMEGNIFAPVVPRGQTIASARANTTQETNAINLEVFDLEAGQVRLLASPPHRVLSHPDPPPHELVNAFAWRDGSIVSFASHPRHTIVSSDQSSQNHGSHGHYWDTNDLWHRKRTFTTVADNQQTVQFPVFQGERVNCEDNTSLGEFTLAPIPPMKAGDAVLEVVFEVDVNGILKVTATEKTSGRSANITISNSVGKLSSGEIEKMVEDAAKFKSTDEAFTKKFEARQQLESYISRVEEIVSDPTMSMKLKRGQKEKIESALSDAMAQLEIEDAGSDDLRKKELALKRVVTKPSSSRHTDDDTLQALRLANHELAAAVLGEYIDGFYRRRKHLFTARGLELLANITTSEYVGKHIEVITLIAPGVEHERADQWEEREARYEPSVAGDARRKNRNKARQLLIEAKESAGRSGALTAHLSQALTNLRTAGVSPLLRLYDGLYAGEECAGQRQLLRTMNEGGALVGLEHGVVLTYGLCDDMLPGFLASIEASHFQLEALQVSAYRGLHLSGVAVPTDQEPFRNLKWLDLTFGKSPVALANTEAGVGALSKFWASAQDLQHLTMDMGHWQLLEIADLDQVADFLIKQATVFTDCKALRSIMLNNGTSPVSGLVDFLRPFADRLERLYIHQMKNLVGDDHGELFTFLHEQMINLRELSLKHLEDENYQSLTYKGQEVLDWWLKDLETYKLQTKFVRNIGGLTGKSKWYMDAPSGEARMVDMRRTLEALSVTEDLDYRWDKFMLAWQKTCAEREEGTDEEEASDQEEAADEEQEAEPADEEEAADEEEVGSQS</sequence>
<dbReference type="AlphaFoldDB" id="A0AAN7ZT96"/>
<dbReference type="EC" id="3.6.4.10" evidence="1"/>
<feature type="compositionally biased region" description="Acidic residues" evidence="6">
    <location>
        <begin position="1156"/>
        <end position="1194"/>
    </location>
</feature>
<evidence type="ECO:0000256" key="3">
    <source>
        <dbReference type="ARBA" id="ARBA00022840"/>
    </source>
</evidence>
<keyword evidence="7" id="KW-0346">Stress response</keyword>
<dbReference type="InterPro" id="IPR043129">
    <property type="entry name" value="ATPase_NBD"/>
</dbReference>
<evidence type="ECO:0000313" key="8">
    <source>
        <dbReference type="Proteomes" id="UP001310594"/>
    </source>
</evidence>
<dbReference type="SUPFAM" id="SSF100934">
    <property type="entry name" value="Heat shock protein 70kD (HSP70), C-terminal subdomain"/>
    <property type="match status" value="1"/>
</dbReference>
<keyword evidence="4" id="KW-0143">Chaperone</keyword>
<evidence type="ECO:0000256" key="4">
    <source>
        <dbReference type="ARBA" id="ARBA00023186"/>
    </source>
</evidence>
<dbReference type="PANTHER" id="PTHR19375">
    <property type="entry name" value="HEAT SHOCK PROTEIN 70KDA"/>
    <property type="match status" value="1"/>
</dbReference>
<dbReference type="FunFam" id="3.30.420.40:FF:000026">
    <property type="entry name" value="Heat shock protein 70"/>
    <property type="match status" value="1"/>
</dbReference>
<evidence type="ECO:0000256" key="5">
    <source>
        <dbReference type="ARBA" id="ARBA00048056"/>
    </source>
</evidence>
<dbReference type="Gene3D" id="3.30.420.40">
    <property type="match status" value="2"/>
</dbReference>
<keyword evidence="3" id="KW-0067">ATP-binding</keyword>
<evidence type="ECO:0000313" key="7">
    <source>
        <dbReference type="EMBL" id="KAK5696875.1"/>
    </source>
</evidence>
<dbReference type="GO" id="GO:0140662">
    <property type="term" value="F:ATP-dependent protein folding chaperone"/>
    <property type="evidence" value="ECO:0007669"/>
    <property type="project" value="InterPro"/>
</dbReference>
<dbReference type="Gene3D" id="3.30.30.30">
    <property type="match status" value="1"/>
</dbReference>
<dbReference type="Gene3D" id="3.90.640.10">
    <property type="entry name" value="Actin, Chain A, domain 4"/>
    <property type="match status" value="1"/>
</dbReference>
<dbReference type="Proteomes" id="UP001310594">
    <property type="component" value="Unassembled WGS sequence"/>
</dbReference>
<organism evidence="7 8">
    <name type="scientific">Elasticomyces elasticus</name>
    <dbReference type="NCBI Taxonomy" id="574655"/>
    <lineage>
        <taxon>Eukaryota</taxon>
        <taxon>Fungi</taxon>
        <taxon>Dikarya</taxon>
        <taxon>Ascomycota</taxon>
        <taxon>Pezizomycotina</taxon>
        <taxon>Dothideomycetes</taxon>
        <taxon>Dothideomycetidae</taxon>
        <taxon>Mycosphaerellales</taxon>
        <taxon>Teratosphaeriaceae</taxon>
        <taxon>Elasticomyces</taxon>
    </lineage>
</organism>
<protein>
    <recommendedName>
        <fullName evidence="1">non-chaperonin molecular chaperone ATPase</fullName>
        <ecNumber evidence="1">3.6.4.10</ecNumber>
    </recommendedName>
</protein>
<reference evidence="7" key="1">
    <citation type="submission" date="2023-08" db="EMBL/GenBank/DDBJ databases">
        <title>Black Yeasts Isolated from many extreme environments.</title>
        <authorList>
            <person name="Coleine C."/>
            <person name="Stajich J.E."/>
            <person name="Selbmann L."/>
        </authorList>
    </citation>
    <scope>NUCLEOTIDE SEQUENCE</scope>
    <source>
        <strain evidence="7">CCFEE 5810</strain>
    </source>
</reference>
<dbReference type="PROSITE" id="PS00329">
    <property type="entry name" value="HSP70_2"/>
    <property type="match status" value="1"/>
</dbReference>
<dbReference type="InterPro" id="IPR013126">
    <property type="entry name" value="Hsp_70_fam"/>
</dbReference>
<dbReference type="EMBL" id="JAVRQU010000012">
    <property type="protein sequence ID" value="KAK5696875.1"/>
    <property type="molecule type" value="Genomic_DNA"/>
</dbReference>
<dbReference type="SUPFAM" id="SSF53067">
    <property type="entry name" value="Actin-like ATPase domain"/>
    <property type="match status" value="2"/>
</dbReference>
<comment type="catalytic activity">
    <reaction evidence="5">
        <text>ATP + H2O = ADP + phosphate + H(+)</text>
        <dbReference type="Rhea" id="RHEA:13065"/>
        <dbReference type="ChEBI" id="CHEBI:15377"/>
        <dbReference type="ChEBI" id="CHEBI:15378"/>
        <dbReference type="ChEBI" id="CHEBI:30616"/>
        <dbReference type="ChEBI" id="CHEBI:43474"/>
        <dbReference type="ChEBI" id="CHEBI:456216"/>
        <dbReference type="EC" id="3.6.4.10"/>
    </reaction>
</comment>
<dbReference type="FunFam" id="1.20.1270.10:FF:000014">
    <property type="entry name" value="Heat shock protein 70"/>
    <property type="match status" value="1"/>
</dbReference>
<dbReference type="Gene3D" id="2.60.34.10">
    <property type="entry name" value="Substrate Binding Domain Of DNAk, Chain A, domain 1"/>
    <property type="match status" value="2"/>
</dbReference>
<dbReference type="PRINTS" id="PR00301">
    <property type="entry name" value="HEATSHOCK70"/>
</dbReference>
<dbReference type="FunFam" id="3.30.420.40:FF:000172">
    <property type="entry name" value="Heat shock 70 kDa protein"/>
    <property type="match status" value="2"/>
</dbReference>
<dbReference type="Gene3D" id="3.80.10.10">
    <property type="entry name" value="Ribonuclease Inhibitor"/>
    <property type="match status" value="1"/>
</dbReference>
<keyword evidence="2" id="KW-0547">Nucleotide-binding</keyword>
<name>A0AAN7ZT96_9PEZI</name>
<evidence type="ECO:0000256" key="6">
    <source>
        <dbReference type="SAM" id="MobiDB-lite"/>
    </source>
</evidence>
<proteinExistence type="predicted"/>
<accession>A0AAN7ZT96</accession>
<dbReference type="InterPro" id="IPR029048">
    <property type="entry name" value="HSP70_C_sf"/>
</dbReference>
<dbReference type="InterPro" id="IPR018181">
    <property type="entry name" value="Heat_shock_70_CS"/>
</dbReference>
<evidence type="ECO:0000256" key="1">
    <source>
        <dbReference type="ARBA" id="ARBA00012554"/>
    </source>
</evidence>
<comment type="caution">
    <text evidence="7">The sequence shown here is derived from an EMBL/GenBank/DDBJ whole genome shotgun (WGS) entry which is preliminary data.</text>
</comment>
<dbReference type="SUPFAM" id="SSF100920">
    <property type="entry name" value="Heat shock protein 70kD (HSP70), peptide-binding domain"/>
    <property type="match status" value="2"/>
</dbReference>
<evidence type="ECO:0000256" key="2">
    <source>
        <dbReference type="ARBA" id="ARBA00022741"/>
    </source>
</evidence>
<dbReference type="FunFam" id="3.30.30.30:FF:000005">
    <property type="entry name" value="Heat shock protein ssb1"/>
    <property type="match status" value="1"/>
</dbReference>
<dbReference type="Gene3D" id="1.20.1270.10">
    <property type="match status" value="1"/>
</dbReference>